<dbReference type="InterPro" id="IPR002882">
    <property type="entry name" value="CofD"/>
</dbReference>
<protein>
    <submittedName>
        <fullName evidence="3">2-phospho-L-lactate transferase</fullName>
        <ecNumber evidence="3">2.7.8.28</ecNumber>
    </submittedName>
</protein>
<sequence>MSTKSGPVVVLSGGVGGAKLALGLYRILPEQSLSVVVNTGDDFNHYGLRICPDLDTALYTLADLSDKEQGWGRANESWQCLQTLAELGGDNWFRLGDRDLALHLLRTQHLSEGATLTQCIHRLAANMGIGAQILPMSDQVVATELATDQGRLPFQEYFVRRQCQPVVESMHYTGAEVAQPSDEVLSALAQPDLRAIVIAPSNPYLSVAPILSIVGMKAALQRASAPVIAVSPVIGGAAVKGPTAKIMQELNLQPSALTVANFYKDLIDGFVLDTTDESLLSQLPVAGLSTNTLMTSLPDRERLAEEVLGFADQLR</sequence>
<dbReference type="EMBL" id="JAAONZ010000006">
    <property type="protein sequence ID" value="NHO66023.1"/>
    <property type="molecule type" value="Genomic_DNA"/>
</dbReference>
<name>A0A9E5MM16_9GAMM</name>
<dbReference type="GO" id="GO:0000287">
    <property type="term" value="F:magnesium ion binding"/>
    <property type="evidence" value="ECO:0007669"/>
    <property type="project" value="InterPro"/>
</dbReference>
<dbReference type="GO" id="GO:0043743">
    <property type="term" value="F:LPPG:FO 2-phospho-L-lactate transferase activity"/>
    <property type="evidence" value="ECO:0007669"/>
    <property type="project" value="UniProtKB-EC"/>
</dbReference>
<dbReference type="Gene3D" id="3.40.50.10680">
    <property type="entry name" value="CofD-like domains"/>
    <property type="match status" value="1"/>
</dbReference>
<dbReference type="Gene3D" id="1.10.8.240">
    <property type="entry name" value="CofD-like domain"/>
    <property type="match status" value="1"/>
</dbReference>
<dbReference type="PANTHER" id="PTHR43007">
    <property type="entry name" value="2-PHOSPHO-L-LACTATE TRANSFERASE"/>
    <property type="match status" value="1"/>
</dbReference>
<dbReference type="Proteomes" id="UP000787472">
    <property type="component" value="Unassembled WGS sequence"/>
</dbReference>
<dbReference type="SUPFAM" id="SSF142338">
    <property type="entry name" value="CofD-like"/>
    <property type="match status" value="1"/>
</dbReference>
<evidence type="ECO:0000256" key="2">
    <source>
        <dbReference type="ARBA" id="ARBA00022842"/>
    </source>
</evidence>
<dbReference type="InterPro" id="IPR010115">
    <property type="entry name" value="FbiA/CofD"/>
</dbReference>
<dbReference type="PANTHER" id="PTHR43007:SF1">
    <property type="entry name" value="2-PHOSPHO-L-LACTATE TRANSFERASE"/>
    <property type="match status" value="1"/>
</dbReference>
<evidence type="ECO:0000313" key="4">
    <source>
        <dbReference type="Proteomes" id="UP000787472"/>
    </source>
</evidence>
<dbReference type="EC" id="2.7.8.28" evidence="3"/>
<dbReference type="CDD" id="cd07186">
    <property type="entry name" value="CofD_like"/>
    <property type="match status" value="1"/>
</dbReference>
<organism evidence="3 4">
    <name type="scientific">Pseudomaricurvus hydrocarbonicus</name>
    <dbReference type="NCBI Taxonomy" id="1470433"/>
    <lineage>
        <taxon>Bacteria</taxon>
        <taxon>Pseudomonadati</taxon>
        <taxon>Pseudomonadota</taxon>
        <taxon>Gammaproteobacteria</taxon>
        <taxon>Cellvibrionales</taxon>
        <taxon>Cellvibrionaceae</taxon>
        <taxon>Pseudomaricurvus</taxon>
    </lineage>
</organism>
<dbReference type="RefSeq" id="WP_167186046.1">
    <property type="nucleotide sequence ID" value="NZ_JAAONZ010000006.1"/>
</dbReference>
<evidence type="ECO:0000313" key="3">
    <source>
        <dbReference type="EMBL" id="NHO66023.1"/>
    </source>
</evidence>
<dbReference type="AlphaFoldDB" id="A0A9E5MM16"/>
<dbReference type="InterPro" id="IPR038136">
    <property type="entry name" value="CofD-like_dom_sf"/>
</dbReference>
<gene>
    <name evidence="3" type="ORF">G8770_10755</name>
</gene>
<comment type="caution">
    <text evidence="3">The sequence shown here is derived from an EMBL/GenBank/DDBJ whole genome shotgun (WGS) entry which is preliminary data.</text>
</comment>
<evidence type="ECO:0000256" key="1">
    <source>
        <dbReference type="ARBA" id="ARBA00022679"/>
    </source>
</evidence>
<keyword evidence="4" id="KW-1185">Reference proteome</keyword>
<keyword evidence="1 3" id="KW-0808">Transferase</keyword>
<reference evidence="3" key="1">
    <citation type="submission" date="2020-03" db="EMBL/GenBank/DDBJ databases">
        <authorList>
            <person name="Guo F."/>
        </authorList>
    </citation>
    <scope>NUCLEOTIDE SEQUENCE</scope>
    <source>
        <strain evidence="3">JCM 30134</strain>
    </source>
</reference>
<dbReference type="Pfam" id="PF01933">
    <property type="entry name" value="CofD"/>
    <property type="match status" value="1"/>
</dbReference>
<proteinExistence type="inferred from homology"/>
<accession>A0A9E5MM16</accession>
<dbReference type="NCBIfam" id="TIGR01819">
    <property type="entry name" value="F420_cofD"/>
    <property type="match status" value="1"/>
</dbReference>
<keyword evidence="2" id="KW-0460">Magnesium</keyword>
<dbReference type="HAMAP" id="MF_01257">
    <property type="entry name" value="CofD"/>
    <property type="match status" value="1"/>
</dbReference>